<dbReference type="RefSeq" id="WP_406826303.1">
    <property type="nucleotide sequence ID" value="NZ_CP157485.1"/>
</dbReference>
<dbReference type="EMBL" id="CP157485">
    <property type="protein sequence ID" value="XBO48970.1"/>
    <property type="molecule type" value="Genomic_DNA"/>
</dbReference>
<sequence length="312" mass="35392">MKINMKLQFSTLIRLSIYSLLLVCLAANVFAQSRQDTLRLFIIGNSFSQNASAFLPQLAKERGKTLIIGRAELGGHSLEQHWGYVEKAEANADDPKGKPYGGKSLKMLLGQGKWDMVTIQQYSYLSADSSSYYPYASKLVDYVKALQPHARLVVHQTWAYRTDAKKFGRIAEGKVAASQQEMWQKSRAAYHLLAKRINALILPVGDAFEVVAEDRKYGFKPDFSFNYEHPTAPNLPDQTHSINVGYYWNKKELVFDPNHANDAGKYLGGLIWYGILFNDSVKNIRFKPENVSEEFAQYLRKVAANTILKKNH</sequence>
<dbReference type="Pfam" id="PF16227">
    <property type="entry name" value="DUF4886"/>
    <property type="match status" value="1"/>
</dbReference>
<proteinExistence type="predicted"/>
<dbReference type="InterPro" id="IPR036514">
    <property type="entry name" value="SGNH_hydro_sf"/>
</dbReference>
<evidence type="ECO:0000313" key="2">
    <source>
        <dbReference type="EMBL" id="XBO48970.1"/>
    </source>
</evidence>
<evidence type="ECO:0000259" key="1">
    <source>
        <dbReference type="Pfam" id="PF16227"/>
    </source>
</evidence>
<name>A0AAU7K8Z1_9SPHI</name>
<dbReference type="Gene3D" id="3.40.50.1110">
    <property type="entry name" value="SGNH hydrolase"/>
    <property type="match status" value="1"/>
</dbReference>
<feature type="domain" description="DUF4886" evidence="1">
    <location>
        <begin position="40"/>
        <end position="184"/>
    </location>
</feature>
<dbReference type="AlphaFoldDB" id="A0AAU7K8Z1"/>
<dbReference type="InterPro" id="IPR032616">
    <property type="entry name" value="DUF4886"/>
</dbReference>
<protein>
    <submittedName>
        <fullName evidence="2">DUF4886 domain-containing protein</fullName>
    </submittedName>
</protein>
<gene>
    <name evidence="2" type="ORF">ABEG20_05065</name>
</gene>
<organism evidence="2">
    <name type="scientific">Pedobacter sp. KACC 23697</name>
    <dbReference type="NCBI Taxonomy" id="3149230"/>
    <lineage>
        <taxon>Bacteria</taxon>
        <taxon>Pseudomonadati</taxon>
        <taxon>Bacteroidota</taxon>
        <taxon>Sphingobacteriia</taxon>
        <taxon>Sphingobacteriales</taxon>
        <taxon>Sphingobacteriaceae</taxon>
        <taxon>Pedobacter</taxon>
    </lineage>
</organism>
<dbReference type="GO" id="GO:0016788">
    <property type="term" value="F:hydrolase activity, acting on ester bonds"/>
    <property type="evidence" value="ECO:0007669"/>
    <property type="project" value="UniProtKB-ARBA"/>
</dbReference>
<accession>A0AAU7K8Z1</accession>
<reference evidence="2" key="1">
    <citation type="submission" date="2024-05" db="EMBL/GenBank/DDBJ databases">
        <authorList>
            <person name="Kim S."/>
            <person name="Heo J."/>
            <person name="Choi H."/>
            <person name="Choi Y."/>
            <person name="Kwon S.-W."/>
            <person name="Kim Y."/>
        </authorList>
    </citation>
    <scope>NUCLEOTIDE SEQUENCE</scope>
    <source>
        <strain evidence="2">KACC 23697</strain>
    </source>
</reference>